<dbReference type="Pfam" id="PF04542">
    <property type="entry name" value="Sigma70_r2"/>
    <property type="match status" value="1"/>
</dbReference>
<comment type="similarity">
    <text evidence="1">Belongs to the sigma-70 factor family. ECF subfamily.</text>
</comment>
<evidence type="ECO:0000256" key="1">
    <source>
        <dbReference type="ARBA" id="ARBA00010641"/>
    </source>
</evidence>
<dbReference type="InterPro" id="IPR013325">
    <property type="entry name" value="RNA_pol_sigma_r2"/>
</dbReference>
<dbReference type="Pfam" id="PF08281">
    <property type="entry name" value="Sigma70_r4_2"/>
    <property type="match status" value="1"/>
</dbReference>
<dbReference type="Gene3D" id="1.10.1740.10">
    <property type="match status" value="1"/>
</dbReference>
<dbReference type="EMBL" id="CP119312">
    <property type="protein sequence ID" value="WEK06027.1"/>
    <property type="molecule type" value="Genomic_DNA"/>
</dbReference>
<dbReference type="Proteomes" id="UP001217476">
    <property type="component" value="Chromosome"/>
</dbReference>
<keyword evidence="2" id="KW-0805">Transcription regulation</keyword>
<dbReference type="PANTHER" id="PTHR43133">
    <property type="entry name" value="RNA POLYMERASE ECF-TYPE SIGMA FACTO"/>
    <property type="match status" value="1"/>
</dbReference>
<evidence type="ECO:0000259" key="6">
    <source>
        <dbReference type="Pfam" id="PF08281"/>
    </source>
</evidence>
<dbReference type="InterPro" id="IPR013249">
    <property type="entry name" value="RNA_pol_sigma70_r4_t2"/>
</dbReference>
<dbReference type="NCBIfam" id="TIGR02937">
    <property type="entry name" value="sigma70-ECF"/>
    <property type="match status" value="1"/>
</dbReference>
<gene>
    <name evidence="7" type="ORF">P0Y65_07165</name>
</gene>
<protein>
    <submittedName>
        <fullName evidence="7">RNA polymerase sigma factor</fullName>
    </submittedName>
</protein>
<name>A0AAJ5VX56_9HYPH</name>
<dbReference type="GO" id="GO:0003677">
    <property type="term" value="F:DNA binding"/>
    <property type="evidence" value="ECO:0007669"/>
    <property type="project" value="InterPro"/>
</dbReference>
<dbReference type="GO" id="GO:0016987">
    <property type="term" value="F:sigma factor activity"/>
    <property type="evidence" value="ECO:0007669"/>
    <property type="project" value="UniProtKB-KW"/>
</dbReference>
<dbReference type="InterPro" id="IPR013324">
    <property type="entry name" value="RNA_pol_sigma_r3/r4-like"/>
</dbReference>
<evidence type="ECO:0000256" key="2">
    <source>
        <dbReference type="ARBA" id="ARBA00023015"/>
    </source>
</evidence>
<sequence>MTAETPDTRKHLIASYLEHWTSLRKALTYRTRSQDLAEDALQETWIRLDRMQGGAYVVHDRKAFILRVAGNIAVDMLRRESRHARRFISDETLMKAIADTAPSPETIIIDRDQLRQLALALAELPRKARMALLMSRSEGLTHAEIATRMQMSTSMVAKYLAQALRHCRDHFRRIDGTEEI</sequence>
<keyword evidence="4" id="KW-0804">Transcription</keyword>
<organism evidence="7 8">
    <name type="scientific">Candidatus Devosia phytovorans</name>
    <dbReference type="NCBI Taxonomy" id="3121372"/>
    <lineage>
        <taxon>Bacteria</taxon>
        <taxon>Pseudomonadati</taxon>
        <taxon>Pseudomonadota</taxon>
        <taxon>Alphaproteobacteria</taxon>
        <taxon>Hyphomicrobiales</taxon>
        <taxon>Devosiaceae</taxon>
        <taxon>Devosia</taxon>
    </lineage>
</organism>
<proteinExistence type="inferred from homology"/>
<dbReference type="AlphaFoldDB" id="A0AAJ5VX56"/>
<evidence type="ECO:0000259" key="5">
    <source>
        <dbReference type="Pfam" id="PF04542"/>
    </source>
</evidence>
<reference evidence="7" key="1">
    <citation type="submission" date="2023-03" db="EMBL/GenBank/DDBJ databases">
        <title>Andean soil-derived lignocellulolytic bacterial consortium as a source of novel taxa and putative plastic-active enzymes.</title>
        <authorList>
            <person name="Diaz-Garcia L."/>
            <person name="Chuvochina M."/>
            <person name="Feuerriegel G."/>
            <person name="Bunk B."/>
            <person name="Sproer C."/>
            <person name="Streit W.R."/>
            <person name="Rodriguez L.M."/>
            <person name="Overmann J."/>
            <person name="Jimenez D.J."/>
        </authorList>
    </citation>
    <scope>NUCLEOTIDE SEQUENCE</scope>
    <source>
        <strain evidence="7">MAG 4196</strain>
    </source>
</reference>
<keyword evidence="3" id="KW-0731">Sigma factor</keyword>
<evidence type="ECO:0000313" key="7">
    <source>
        <dbReference type="EMBL" id="WEK06027.1"/>
    </source>
</evidence>
<dbReference type="PANTHER" id="PTHR43133:SF63">
    <property type="entry name" value="RNA POLYMERASE SIGMA FACTOR FECI-RELATED"/>
    <property type="match status" value="1"/>
</dbReference>
<dbReference type="SUPFAM" id="SSF88659">
    <property type="entry name" value="Sigma3 and sigma4 domains of RNA polymerase sigma factors"/>
    <property type="match status" value="1"/>
</dbReference>
<evidence type="ECO:0000256" key="3">
    <source>
        <dbReference type="ARBA" id="ARBA00023082"/>
    </source>
</evidence>
<feature type="domain" description="RNA polymerase sigma-70 region 2" evidence="5">
    <location>
        <begin position="23"/>
        <end position="82"/>
    </location>
</feature>
<dbReference type="Gene3D" id="1.10.10.10">
    <property type="entry name" value="Winged helix-like DNA-binding domain superfamily/Winged helix DNA-binding domain"/>
    <property type="match status" value="1"/>
</dbReference>
<dbReference type="SUPFAM" id="SSF88946">
    <property type="entry name" value="Sigma2 domain of RNA polymerase sigma factors"/>
    <property type="match status" value="1"/>
</dbReference>
<dbReference type="InterPro" id="IPR039425">
    <property type="entry name" value="RNA_pol_sigma-70-like"/>
</dbReference>
<dbReference type="InterPro" id="IPR036388">
    <property type="entry name" value="WH-like_DNA-bd_sf"/>
</dbReference>
<evidence type="ECO:0000256" key="4">
    <source>
        <dbReference type="ARBA" id="ARBA00023163"/>
    </source>
</evidence>
<evidence type="ECO:0000313" key="8">
    <source>
        <dbReference type="Proteomes" id="UP001217476"/>
    </source>
</evidence>
<accession>A0AAJ5VX56</accession>
<feature type="domain" description="RNA polymerase sigma factor 70 region 4 type 2" evidence="6">
    <location>
        <begin position="115"/>
        <end position="167"/>
    </location>
</feature>
<dbReference type="InterPro" id="IPR007627">
    <property type="entry name" value="RNA_pol_sigma70_r2"/>
</dbReference>
<dbReference type="GO" id="GO:0006352">
    <property type="term" value="P:DNA-templated transcription initiation"/>
    <property type="evidence" value="ECO:0007669"/>
    <property type="project" value="InterPro"/>
</dbReference>
<dbReference type="InterPro" id="IPR014284">
    <property type="entry name" value="RNA_pol_sigma-70_dom"/>
</dbReference>